<dbReference type="AlphaFoldDB" id="A0A388STB6"/>
<reference evidence="1 2" key="1">
    <citation type="submission" date="2018-07" db="EMBL/GenBank/DDBJ databases">
        <title>Whole Genome Shotgun Sequence of Streptomyces spongiicola strain 531S.</title>
        <authorList>
            <person name="Dohra H."/>
            <person name="Kodani S."/>
        </authorList>
    </citation>
    <scope>NUCLEOTIDE SEQUENCE [LARGE SCALE GENOMIC DNA]</scope>
    <source>
        <strain evidence="1 2">531S</strain>
    </source>
</reference>
<gene>
    <name evidence="1" type="ORF">SSP531S_04760</name>
</gene>
<sequence length="123" mass="13883">MSTVSEGREAPSLDEPPIDIELIGDSTETALVMQLGTSTREDINKRTPVLIGHLQQLLAEELGADEDETVRRLFHEAYRLLDLKTRPAPDATTFAAYMFMREVASLARRFLWVYTQRSRTGVS</sequence>
<evidence type="ECO:0000313" key="2">
    <source>
        <dbReference type="Proteomes" id="UP000265354"/>
    </source>
</evidence>
<comment type="caution">
    <text evidence="1">The sequence shown here is derived from an EMBL/GenBank/DDBJ whole genome shotgun (WGS) entry which is preliminary data.</text>
</comment>
<protein>
    <submittedName>
        <fullName evidence="1">Uncharacterized protein</fullName>
    </submittedName>
</protein>
<dbReference type="EMBL" id="BGZL01000001">
    <property type="protein sequence ID" value="GBP99081.1"/>
    <property type="molecule type" value="Genomic_DNA"/>
</dbReference>
<organism evidence="1 2">
    <name type="scientific">Streptomyces spongiicola</name>
    <dbReference type="NCBI Taxonomy" id="1690221"/>
    <lineage>
        <taxon>Bacteria</taxon>
        <taxon>Bacillati</taxon>
        <taxon>Actinomycetota</taxon>
        <taxon>Actinomycetes</taxon>
        <taxon>Kitasatosporales</taxon>
        <taxon>Streptomycetaceae</taxon>
        <taxon>Streptomyces</taxon>
    </lineage>
</organism>
<proteinExistence type="predicted"/>
<dbReference type="Proteomes" id="UP000265354">
    <property type="component" value="Unassembled WGS sequence"/>
</dbReference>
<evidence type="ECO:0000313" key="1">
    <source>
        <dbReference type="EMBL" id="GBP99081.1"/>
    </source>
</evidence>
<name>A0A388STB6_9ACTN</name>
<accession>A0A388STB6</accession>